<evidence type="ECO:0000313" key="3">
    <source>
        <dbReference type="EMBL" id="KAJ3560026.1"/>
    </source>
</evidence>
<feature type="transmembrane region" description="Helical" evidence="1">
    <location>
        <begin position="167"/>
        <end position="187"/>
    </location>
</feature>
<dbReference type="AlphaFoldDB" id="A0AAD5VN34"/>
<organism evidence="3 4">
    <name type="scientific">Leucocoprinus birnbaumii</name>
    <dbReference type="NCBI Taxonomy" id="56174"/>
    <lineage>
        <taxon>Eukaryota</taxon>
        <taxon>Fungi</taxon>
        <taxon>Dikarya</taxon>
        <taxon>Basidiomycota</taxon>
        <taxon>Agaricomycotina</taxon>
        <taxon>Agaricomycetes</taxon>
        <taxon>Agaricomycetidae</taxon>
        <taxon>Agaricales</taxon>
        <taxon>Agaricineae</taxon>
        <taxon>Agaricaceae</taxon>
        <taxon>Leucocoprinus</taxon>
    </lineage>
</organism>
<sequence length="601" mass="67887">MDIEAIATRLAEQLQRAQYLSAAALVVYAYDYFLTLDREIEYVWKSRWSPVKNLFLLNRYFVIVNIVIQQFLLGTVSGQRSSSECHGLIQAFVVLTAFVTLFSELMLCIRLWIMWDKDKRVLTGVVSIFVAITIYYIIYYERTFNDNPNSPFSHPPKGCAVNVEKHAYITFVVLIISDMVKLVLALIPTFQLYRTGSVFRNNVMNEVYREGVLFYVYLWIIDLVLVLQSADNAVAVVPVFIAIRVVLASRMVLHMDLCSLNGQAHVSSFLFSGSALNIRFGPKTQRKDRWNGGTMMLEVSVSPSRSDSKDECDIARQYRFDAQPDFIFSVPLIGEKCVIGITLIDWASAIEISSIWVNESALFESLEYVDLEKPLSVLVVGDSISCGFTTVEETDQGDALPRGSLDAFPFRANQVLKRNGNARLQVELVAYPGACLADPLNEEMSDTASFSMSTKFWHASPWSNHDWQPVLDAEVIVIALGTNDENNDIPFEHFMATFKTFARNLIRLTFSIREIWLIPPFQDHSEESSSEYRKVLLQLEGSVTRPSLTIEGIPVFICDIQNGMKEELTVDGLHPTLAGQEVLATNFAAFVKARRGVQEVK</sequence>
<feature type="domain" description="DUF6533" evidence="2">
    <location>
        <begin position="19"/>
        <end position="64"/>
    </location>
</feature>
<dbReference type="GO" id="GO:0016788">
    <property type="term" value="F:hydrolase activity, acting on ester bonds"/>
    <property type="evidence" value="ECO:0007669"/>
    <property type="project" value="InterPro"/>
</dbReference>
<feature type="transmembrane region" description="Helical" evidence="1">
    <location>
        <begin position="57"/>
        <end position="76"/>
    </location>
</feature>
<dbReference type="Pfam" id="PF00657">
    <property type="entry name" value="Lipase_GDSL"/>
    <property type="match status" value="1"/>
</dbReference>
<dbReference type="EMBL" id="JANIEX010001252">
    <property type="protein sequence ID" value="KAJ3560026.1"/>
    <property type="molecule type" value="Genomic_DNA"/>
</dbReference>
<keyword evidence="1" id="KW-0812">Transmembrane</keyword>
<keyword evidence="1" id="KW-1133">Transmembrane helix</keyword>
<evidence type="ECO:0000259" key="2">
    <source>
        <dbReference type="Pfam" id="PF20151"/>
    </source>
</evidence>
<gene>
    <name evidence="3" type="ORF">NP233_g11100</name>
</gene>
<name>A0AAD5VN34_9AGAR</name>
<dbReference type="InterPro" id="IPR045340">
    <property type="entry name" value="DUF6533"/>
</dbReference>
<comment type="caution">
    <text evidence="3">The sequence shown here is derived from an EMBL/GenBank/DDBJ whole genome shotgun (WGS) entry which is preliminary data.</text>
</comment>
<feature type="transmembrane region" description="Helical" evidence="1">
    <location>
        <begin position="88"/>
        <end position="109"/>
    </location>
</feature>
<dbReference type="CDD" id="cd00229">
    <property type="entry name" value="SGNH_hydrolase"/>
    <property type="match status" value="1"/>
</dbReference>
<protein>
    <recommendedName>
        <fullName evidence="2">DUF6533 domain-containing protein</fullName>
    </recommendedName>
</protein>
<feature type="transmembrane region" description="Helical" evidence="1">
    <location>
        <begin position="121"/>
        <end position="140"/>
    </location>
</feature>
<keyword evidence="1" id="KW-0472">Membrane</keyword>
<dbReference type="SUPFAM" id="SSF52266">
    <property type="entry name" value="SGNH hydrolase"/>
    <property type="match status" value="1"/>
</dbReference>
<keyword evidence="4" id="KW-1185">Reference proteome</keyword>
<evidence type="ECO:0000313" key="4">
    <source>
        <dbReference type="Proteomes" id="UP001213000"/>
    </source>
</evidence>
<dbReference type="Pfam" id="PF20151">
    <property type="entry name" value="DUF6533"/>
    <property type="match status" value="1"/>
</dbReference>
<reference evidence="3" key="1">
    <citation type="submission" date="2022-07" db="EMBL/GenBank/DDBJ databases">
        <title>Genome Sequence of Leucocoprinus birnbaumii.</title>
        <authorList>
            <person name="Buettner E."/>
        </authorList>
    </citation>
    <scope>NUCLEOTIDE SEQUENCE</scope>
    <source>
        <strain evidence="3">VT141</strain>
    </source>
</reference>
<proteinExistence type="predicted"/>
<dbReference type="InterPro" id="IPR001087">
    <property type="entry name" value="GDSL"/>
</dbReference>
<feature type="transmembrane region" description="Helical" evidence="1">
    <location>
        <begin position="207"/>
        <end position="227"/>
    </location>
</feature>
<dbReference type="Gene3D" id="3.40.50.1110">
    <property type="entry name" value="SGNH hydrolase"/>
    <property type="match status" value="1"/>
</dbReference>
<dbReference type="InterPro" id="IPR036514">
    <property type="entry name" value="SGNH_hydro_sf"/>
</dbReference>
<dbReference type="Proteomes" id="UP001213000">
    <property type="component" value="Unassembled WGS sequence"/>
</dbReference>
<evidence type="ECO:0000256" key="1">
    <source>
        <dbReference type="SAM" id="Phobius"/>
    </source>
</evidence>
<accession>A0AAD5VN34</accession>